<sequence length="165" mass="18644">MPQDVIGWFHTIAAIIALLSGSILLLNSKGTISHKRIGKIYVISMFIVCISAFLIYRVHNAFGILHCFAIISTITLIMGMIPIYVRGFKNPILTHLAWMYWSVIGLYCAFAAEIFTRLPLILNIKNSYDIFYALVMISTGIVGLTGSRYFKKKKKVWEKEFSISG</sequence>
<accession>A0A550I782</accession>
<name>A0A550I782_9FLAO</name>
<dbReference type="InterPro" id="IPR018750">
    <property type="entry name" value="DUF2306_membrane"/>
</dbReference>
<feature type="transmembrane region" description="Helical" evidence="1">
    <location>
        <begin position="38"/>
        <end position="56"/>
    </location>
</feature>
<evidence type="ECO:0000313" key="2">
    <source>
        <dbReference type="EMBL" id="TRO66834.1"/>
    </source>
</evidence>
<dbReference type="Pfam" id="PF10067">
    <property type="entry name" value="DUF2306"/>
    <property type="match status" value="1"/>
</dbReference>
<keyword evidence="1" id="KW-1133">Transmembrane helix</keyword>
<feature type="transmembrane region" description="Helical" evidence="1">
    <location>
        <begin position="97"/>
        <end position="118"/>
    </location>
</feature>
<feature type="transmembrane region" description="Helical" evidence="1">
    <location>
        <begin position="6"/>
        <end position="26"/>
    </location>
</feature>
<dbReference type="OrthoDB" id="6385003at2"/>
<comment type="caution">
    <text evidence="2">The sequence shown here is derived from an EMBL/GenBank/DDBJ whole genome shotgun (WGS) entry which is preliminary data.</text>
</comment>
<evidence type="ECO:0000313" key="3">
    <source>
        <dbReference type="Proteomes" id="UP000315131"/>
    </source>
</evidence>
<keyword evidence="3" id="KW-1185">Reference proteome</keyword>
<reference evidence="2 3" key="1">
    <citation type="submission" date="2019-06" db="EMBL/GenBank/DDBJ databases">
        <title>Gramella sabulilitoris sp. nov., isolated from a marine sand.</title>
        <authorList>
            <person name="Yoon J.-H."/>
        </authorList>
    </citation>
    <scope>NUCLEOTIDE SEQUENCE [LARGE SCALE GENOMIC DNA]</scope>
    <source>
        <strain evidence="2 3">HSMS-1</strain>
    </source>
</reference>
<dbReference type="AlphaFoldDB" id="A0A550I782"/>
<protein>
    <submittedName>
        <fullName evidence="2">DUF2306 domain-containing protein</fullName>
    </submittedName>
</protein>
<dbReference type="RefSeq" id="WP_143409613.1">
    <property type="nucleotide sequence ID" value="NZ_VHSF01000001.1"/>
</dbReference>
<keyword evidence="1" id="KW-0812">Transmembrane</keyword>
<feature type="transmembrane region" description="Helical" evidence="1">
    <location>
        <begin position="130"/>
        <end position="150"/>
    </location>
</feature>
<gene>
    <name evidence="2" type="ORF">FGM01_02775</name>
</gene>
<feature type="transmembrane region" description="Helical" evidence="1">
    <location>
        <begin position="62"/>
        <end position="85"/>
    </location>
</feature>
<organism evidence="2 3">
    <name type="scientific">Christiangramia sabulilitoris</name>
    <dbReference type="NCBI Taxonomy" id="2583991"/>
    <lineage>
        <taxon>Bacteria</taxon>
        <taxon>Pseudomonadati</taxon>
        <taxon>Bacteroidota</taxon>
        <taxon>Flavobacteriia</taxon>
        <taxon>Flavobacteriales</taxon>
        <taxon>Flavobacteriaceae</taxon>
        <taxon>Christiangramia</taxon>
    </lineage>
</organism>
<keyword evidence="1" id="KW-0472">Membrane</keyword>
<dbReference type="EMBL" id="VHSF01000001">
    <property type="protein sequence ID" value="TRO66834.1"/>
    <property type="molecule type" value="Genomic_DNA"/>
</dbReference>
<evidence type="ECO:0000256" key="1">
    <source>
        <dbReference type="SAM" id="Phobius"/>
    </source>
</evidence>
<proteinExistence type="predicted"/>
<dbReference type="Proteomes" id="UP000315131">
    <property type="component" value="Unassembled WGS sequence"/>
</dbReference>